<dbReference type="EC" id="2.7.7.65" evidence="1"/>
<dbReference type="Pfam" id="PF20975">
    <property type="entry name" value="DGCcoil"/>
    <property type="match status" value="1"/>
</dbReference>
<keyword evidence="5" id="KW-0548">Nucleotidyltransferase</keyword>
<comment type="catalytic activity">
    <reaction evidence="2">
        <text>2 GTP = 3',3'-c-di-GMP + 2 diphosphate</text>
        <dbReference type="Rhea" id="RHEA:24898"/>
        <dbReference type="ChEBI" id="CHEBI:33019"/>
        <dbReference type="ChEBI" id="CHEBI:37565"/>
        <dbReference type="ChEBI" id="CHEBI:58805"/>
        <dbReference type="EC" id="2.7.7.65"/>
    </reaction>
</comment>
<gene>
    <name evidence="5" type="ORF">I4W93_014815</name>
</gene>
<evidence type="ECO:0000313" key="6">
    <source>
        <dbReference type="Proteomes" id="UP000663814"/>
    </source>
</evidence>
<dbReference type="PANTHER" id="PTHR45138">
    <property type="entry name" value="REGULATORY COMPONENTS OF SENSORY TRANSDUCTION SYSTEM"/>
    <property type="match status" value="1"/>
</dbReference>
<dbReference type="InterPro" id="IPR029787">
    <property type="entry name" value="Nucleotide_cyclase"/>
</dbReference>
<dbReference type="PROSITE" id="PS50887">
    <property type="entry name" value="GGDEF"/>
    <property type="match status" value="1"/>
</dbReference>
<dbReference type="SUPFAM" id="SSF55073">
    <property type="entry name" value="Nucleotide cyclase"/>
    <property type="match status" value="1"/>
</dbReference>
<dbReference type="EMBL" id="JAERPS020000005">
    <property type="protein sequence ID" value="MBZ9612862.1"/>
    <property type="molecule type" value="Genomic_DNA"/>
</dbReference>
<dbReference type="Proteomes" id="UP000663814">
    <property type="component" value="Unassembled WGS sequence"/>
</dbReference>
<dbReference type="GO" id="GO:0052621">
    <property type="term" value="F:diguanylate cyclase activity"/>
    <property type="evidence" value="ECO:0007669"/>
    <property type="project" value="UniProtKB-EC"/>
</dbReference>
<dbReference type="NCBIfam" id="TIGR00254">
    <property type="entry name" value="GGDEF"/>
    <property type="match status" value="1"/>
</dbReference>
<sequence>MVLQEDTQQQLKNALKARKSLEATYEAQFKILAQFVSRLSLACKGVDVDLDNRLAKLRTELNRGTDLEKLLPFIEGTNEILKQLESKQQIDVKKIQQGLAEAGKLLQQQKGLPDQLRRELRLLLGKVEQPSATVHAFLPHLTDLTKLYQTALQAKQQLDASNGADDDRYGHICRQISVELTNLLSELAFAEDSASEMDNIRQSLLDKLPIDSLLEACLKTISIIINSINRERQSAEHFLLKLNDALSSVQQAVVSSVSSSSELKQKMQLLNQQIELQIEHLGEASQKATSLEQLKSLVNDKLLAITNSLREKEQLEQLERNTLLLSLSDMERRLNELETEAVTFRKRISDQNFRSLQDALTEIPNRAAFDERYLLEIKRWQRYKKPLCVVLADVDHFKSINDNYGHSAGDKTLKVIAKTLKLNLRETDFIARYGGEEFILLFPETELAELEVPLNALREKIKKIPFKFKNVSVPISISFGVTQILTSDSGRSAFDRADEALYEAKKAGRDKVVFKPGS</sequence>
<dbReference type="SMART" id="SM00267">
    <property type="entry name" value="GGDEF"/>
    <property type="match status" value="1"/>
</dbReference>
<keyword evidence="5" id="KW-0808">Transferase</keyword>
<dbReference type="InterPro" id="IPR043128">
    <property type="entry name" value="Rev_trsase/Diguanyl_cyclase"/>
</dbReference>
<evidence type="ECO:0000259" key="4">
    <source>
        <dbReference type="PROSITE" id="PS50887"/>
    </source>
</evidence>
<evidence type="ECO:0000256" key="3">
    <source>
        <dbReference type="SAM" id="Coils"/>
    </source>
</evidence>
<dbReference type="InterPro" id="IPR000160">
    <property type="entry name" value="GGDEF_dom"/>
</dbReference>
<comment type="caution">
    <text evidence="5">The sequence shown here is derived from an EMBL/GenBank/DDBJ whole genome shotgun (WGS) entry which is preliminary data.</text>
</comment>
<feature type="coiled-coil region" evidence="3">
    <location>
        <begin position="320"/>
        <end position="347"/>
    </location>
</feature>
<protein>
    <recommendedName>
        <fullName evidence="1">diguanylate cyclase</fullName>
        <ecNumber evidence="1">2.7.7.65</ecNumber>
    </recommendedName>
</protein>
<dbReference type="Gene3D" id="3.30.70.270">
    <property type="match status" value="1"/>
</dbReference>
<dbReference type="PANTHER" id="PTHR45138:SF9">
    <property type="entry name" value="DIGUANYLATE CYCLASE DGCM-RELATED"/>
    <property type="match status" value="1"/>
</dbReference>
<evidence type="ECO:0000313" key="5">
    <source>
        <dbReference type="EMBL" id="MBZ9612862.1"/>
    </source>
</evidence>
<keyword evidence="6" id="KW-1185">Reference proteome</keyword>
<evidence type="ECO:0000256" key="1">
    <source>
        <dbReference type="ARBA" id="ARBA00012528"/>
    </source>
</evidence>
<reference evidence="5 6" key="1">
    <citation type="submission" date="2020-12" db="EMBL/GenBank/DDBJ databases">
        <authorList>
            <person name="Ruan W."/>
            <person name="Khan S.A."/>
            <person name="Jeon C.O."/>
        </authorList>
    </citation>
    <scope>NUCLEOTIDE SEQUENCE [LARGE SCALE GENOMIC DNA]</scope>
    <source>
        <strain evidence="5 6">MA-13</strain>
    </source>
</reference>
<proteinExistence type="predicted"/>
<reference evidence="5 6" key="2">
    <citation type="submission" date="2021-08" db="EMBL/GenBank/DDBJ databases">
        <title>Rheinheimera aquimaris sp. nov., isolated from seawater of the East Sea in Korea.</title>
        <authorList>
            <person name="Kim K.H."/>
            <person name="Wenting R."/>
            <person name="Kim K.R."/>
            <person name="Jeon C.O."/>
        </authorList>
    </citation>
    <scope>NUCLEOTIDE SEQUENCE [LARGE SCALE GENOMIC DNA]</scope>
    <source>
        <strain evidence="5 6">MA-13</strain>
    </source>
</reference>
<feature type="domain" description="GGDEF" evidence="4">
    <location>
        <begin position="385"/>
        <end position="517"/>
    </location>
</feature>
<evidence type="ECO:0000256" key="2">
    <source>
        <dbReference type="ARBA" id="ARBA00034247"/>
    </source>
</evidence>
<accession>A0ABS7XBE3</accession>
<dbReference type="RefSeq" id="WP_224673487.1">
    <property type="nucleotide sequence ID" value="NZ_JAERPS020000005.1"/>
</dbReference>
<dbReference type="CDD" id="cd01949">
    <property type="entry name" value="GGDEF"/>
    <property type="match status" value="1"/>
</dbReference>
<keyword evidence="3" id="KW-0175">Coiled coil</keyword>
<dbReference type="Pfam" id="PF00990">
    <property type="entry name" value="GGDEF"/>
    <property type="match status" value="1"/>
</dbReference>
<dbReference type="InterPro" id="IPR048516">
    <property type="entry name" value="DGCcoil"/>
</dbReference>
<name>A0ABS7XBE3_9GAMM</name>
<dbReference type="InterPro" id="IPR050469">
    <property type="entry name" value="Diguanylate_Cyclase"/>
</dbReference>
<organism evidence="5 6">
    <name type="scientific">Rheinheimera maricola</name>
    <dbReference type="NCBI Taxonomy" id="2793282"/>
    <lineage>
        <taxon>Bacteria</taxon>
        <taxon>Pseudomonadati</taxon>
        <taxon>Pseudomonadota</taxon>
        <taxon>Gammaproteobacteria</taxon>
        <taxon>Chromatiales</taxon>
        <taxon>Chromatiaceae</taxon>
        <taxon>Rheinheimera</taxon>
    </lineage>
</organism>